<accession>A0A3P6AC92</accession>
<gene>
    <name evidence="2" type="ORF">BRAA03T14018Z</name>
    <name evidence="1" type="ORF">BRAPAZ1V2_A03P49620.2</name>
</gene>
<sequence>DESRAHLFFQCSFSSEYARFCYICYILWRERNLRLHNSSSRSVQLLIREIQVVKENYILGIETLHKINAQHDLKPSSNPTLPFGFAISS</sequence>
<reference evidence="2" key="1">
    <citation type="submission" date="2018-11" db="EMBL/GenBank/DDBJ databases">
        <authorList>
            <consortium name="Genoscope - CEA"/>
            <person name="William W."/>
        </authorList>
    </citation>
    <scope>NUCLEOTIDE SEQUENCE</scope>
</reference>
<dbReference type="Gramene" id="A03p49620.2_BraZ1">
    <property type="protein sequence ID" value="A03p49620.2_BraZ1.CDS"/>
    <property type="gene ID" value="A03g49620.2_BraZ1"/>
</dbReference>
<feature type="non-terminal residue" evidence="2">
    <location>
        <position position="89"/>
    </location>
</feature>
<feature type="non-terminal residue" evidence="2">
    <location>
        <position position="1"/>
    </location>
</feature>
<dbReference type="EMBL" id="LS974619">
    <property type="protein sequence ID" value="CAG7883619.1"/>
    <property type="molecule type" value="Genomic_DNA"/>
</dbReference>
<evidence type="ECO:0000313" key="2">
    <source>
        <dbReference type="EMBL" id="VDC82800.1"/>
    </source>
</evidence>
<organism evidence="2">
    <name type="scientific">Brassica campestris</name>
    <name type="common">Field mustard</name>
    <dbReference type="NCBI Taxonomy" id="3711"/>
    <lineage>
        <taxon>Eukaryota</taxon>
        <taxon>Viridiplantae</taxon>
        <taxon>Streptophyta</taxon>
        <taxon>Embryophyta</taxon>
        <taxon>Tracheophyta</taxon>
        <taxon>Spermatophyta</taxon>
        <taxon>Magnoliopsida</taxon>
        <taxon>eudicotyledons</taxon>
        <taxon>Gunneridae</taxon>
        <taxon>Pentapetalae</taxon>
        <taxon>rosids</taxon>
        <taxon>malvids</taxon>
        <taxon>Brassicales</taxon>
        <taxon>Brassicaceae</taxon>
        <taxon>Brassiceae</taxon>
        <taxon>Brassica</taxon>
    </lineage>
</organism>
<dbReference type="EMBL" id="LR031572">
    <property type="protein sequence ID" value="VDC82800.1"/>
    <property type="molecule type" value="Genomic_DNA"/>
</dbReference>
<name>A0A3P6AC92_BRACM</name>
<dbReference type="Proteomes" id="UP000694005">
    <property type="component" value="Chromosome A03"/>
</dbReference>
<protein>
    <submittedName>
        <fullName evidence="1">Uncharacterized protein</fullName>
    </submittedName>
</protein>
<evidence type="ECO:0000313" key="1">
    <source>
        <dbReference type="EMBL" id="CAG7883619.1"/>
    </source>
</evidence>
<dbReference type="AlphaFoldDB" id="A0A3P6AC92"/>
<proteinExistence type="predicted"/>